<evidence type="ECO:0000313" key="3">
    <source>
        <dbReference type="Proteomes" id="UP000011761"/>
    </source>
</evidence>
<organism evidence="2 3">
    <name type="scientific">Baudoinia panamericana (strain UAMH 10762)</name>
    <name type="common">Angels' share fungus</name>
    <name type="synonym">Baudoinia compniacensis (strain UAMH 10762)</name>
    <dbReference type="NCBI Taxonomy" id="717646"/>
    <lineage>
        <taxon>Eukaryota</taxon>
        <taxon>Fungi</taxon>
        <taxon>Dikarya</taxon>
        <taxon>Ascomycota</taxon>
        <taxon>Pezizomycotina</taxon>
        <taxon>Dothideomycetes</taxon>
        <taxon>Dothideomycetidae</taxon>
        <taxon>Mycosphaerellales</taxon>
        <taxon>Teratosphaeriaceae</taxon>
        <taxon>Baudoinia</taxon>
    </lineage>
</organism>
<proteinExistence type="predicted"/>
<dbReference type="GeneID" id="19112049"/>
<keyword evidence="3" id="KW-1185">Reference proteome</keyword>
<name>M2MXK2_BAUPA</name>
<dbReference type="AlphaFoldDB" id="M2MXK2"/>
<dbReference type="RefSeq" id="XP_007681902.1">
    <property type="nucleotide sequence ID" value="XM_007683712.1"/>
</dbReference>
<keyword evidence="1" id="KW-1133">Transmembrane helix</keyword>
<dbReference type="EMBL" id="KB445565">
    <property type="protein sequence ID" value="EMC90980.1"/>
    <property type="molecule type" value="Genomic_DNA"/>
</dbReference>
<dbReference type="Proteomes" id="UP000011761">
    <property type="component" value="Unassembled WGS sequence"/>
</dbReference>
<dbReference type="KEGG" id="bcom:BAUCODRAFT_332772"/>
<keyword evidence="1" id="KW-0472">Membrane</keyword>
<keyword evidence="1" id="KW-0812">Transmembrane</keyword>
<feature type="transmembrane region" description="Helical" evidence="1">
    <location>
        <begin position="83"/>
        <end position="101"/>
    </location>
</feature>
<reference evidence="2 3" key="1">
    <citation type="journal article" date="2012" name="PLoS Pathog.">
        <title>Diverse lifestyles and strategies of plant pathogenesis encoded in the genomes of eighteen Dothideomycetes fungi.</title>
        <authorList>
            <person name="Ohm R.A."/>
            <person name="Feau N."/>
            <person name="Henrissat B."/>
            <person name="Schoch C.L."/>
            <person name="Horwitz B.A."/>
            <person name="Barry K.W."/>
            <person name="Condon B.J."/>
            <person name="Copeland A.C."/>
            <person name="Dhillon B."/>
            <person name="Glaser F."/>
            <person name="Hesse C.N."/>
            <person name="Kosti I."/>
            <person name="LaButti K."/>
            <person name="Lindquist E.A."/>
            <person name="Lucas S."/>
            <person name="Salamov A.A."/>
            <person name="Bradshaw R.E."/>
            <person name="Ciuffetti L."/>
            <person name="Hamelin R.C."/>
            <person name="Kema G.H.J."/>
            <person name="Lawrence C."/>
            <person name="Scott J.A."/>
            <person name="Spatafora J.W."/>
            <person name="Turgeon B.G."/>
            <person name="de Wit P.J.G.M."/>
            <person name="Zhong S."/>
            <person name="Goodwin S.B."/>
            <person name="Grigoriev I.V."/>
        </authorList>
    </citation>
    <scope>NUCLEOTIDE SEQUENCE [LARGE SCALE GENOMIC DNA]</scope>
    <source>
        <strain evidence="2 3">UAMH 10762</strain>
    </source>
</reference>
<evidence type="ECO:0000313" key="2">
    <source>
        <dbReference type="EMBL" id="EMC90980.1"/>
    </source>
</evidence>
<protein>
    <submittedName>
        <fullName evidence="2">Uncharacterized protein</fullName>
    </submittedName>
</protein>
<dbReference type="HOGENOM" id="CLU_841947_0_0_1"/>
<accession>M2MXK2</accession>
<sequence length="330" mass="36326">MTNYLASISTWVGTIIAVLVGSAIYDHSTFVLPPIPHINVEVDAQLDLYVPVLADRVAEAISQLVYDFTYDSTFFMTEYLDSIAIGIGFLMIEATVVYFVSKSARRLAVKKAGYEFCNTTIKSIVFAHSVALSGFQLFSMVTALDVVFDYISVAVDHVLPRFYHLYHQFANSAAVTYAHDKTGKCFRWAQEKRGPVTLVLTCIWTRIAAYNVVVVLPDSTRFKETLSAAYLCFTRCVQSFGTACRTCKQNVVACGLGSMVMLTDHLSDVADWLRTTAAPVQVKAQGCAAVQAKVQDCPEVQTMEAPSRSVTGKTKKCVEKDGFVVVHGAR</sequence>
<evidence type="ECO:0000256" key="1">
    <source>
        <dbReference type="SAM" id="Phobius"/>
    </source>
</evidence>
<feature type="transmembrane region" description="Helical" evidence="1">
    <location>
        <begin position="5"/>
        <end position="25"/>
    </location>
</feature>
<gene>
    <name evidence="2" type="ORF">BAUCODRAFT_332772</name>
</gene>